<sequence length="201" mass="23018">MIFSGLVKDAINFAIQVHEIDRKQRRKGKDIPYIVHPLAVGLILARVTDDEETIAAGILHDTIEDSIVERKVTKEQLMTRFGPTVAYLVHSVTEKDKSLSWDERKQIMLDDLGRCDDWRVFLIKSADLISNLNDLLEDYAREGESAFSRFNTGKEKYIANQRRIVEKLLKKWPRNPLTVELGFAVQILDRVSQGNSQTPPN</sequence>
<dbReference type="InterPro" id="IPR052194">
    <property type="entry name" value="MESH1"/>
</dbReference>
<proteinExistence type="predicted"/>
<gene>
    <name evidence="2" type="ORF">A3F94_02530</name>
</gene>
<dbReference type="EMBL" id="MHOK01000009">
    <property type="protein sequence ID" value="OGZ62084.1"/>
    <property type="molecule type" value="Genomic_DNA"/>
</dbReference>
<dbReference type="PANTHER" id="PTHR46246">
    <property type="entry name" value="GUANOSINE-3',5'-BIS(DIPHOSPHATE) 3'-PYROPHOSPHOHYDROLASE MESH1"/>
    <property type="match status" value="1"/>
</dbReference>
<accession>A0A1G2HHV6</accession>
<dbReference type="PANTHER" id="PTHR46246:SF1">
    <property type="entry name" value="GUANOSINE-3',5'-BIS(DIPHOSPHATE) 3'-PYROPHOSPHOHYDROLASE MESH1"/>
    <property type="match status" value="1"/>
</dbReference>
<evidence type="ECO:0000313" key="3">
    <source>
        <dbReference type="Proteomes" id="UP000176770"/>
    </source>
</evidence>
<name>A0A1G2HHV6_9BACT</name>
<dbReference type="Pfam" id="PF13328">
    <property type="entry name" value="HD_4"/>
    <property type="match status" value="1"/>
</dbReference>
<dbReference type="STRING" id="1802165.A3F94_02530"/>
<dbReference type="GO" id="GO:0008893">
    <property type="term" value="F:guanosine-3',5'-bis(diphosphate) 3'-diphosphatase activity"/>
    <property type="evidence" value="ECO:0007669"/>
    <property type="project" value="TreeGrafter"/>
</dbReference>
<dbReference type="Proteomes" id="UP000176770">
    <property type="component" value="Unassembled WGS sequence"/>
</dbReference>
<evidence type="ECO:0000259" key="1">
    <source>
        <dbReference type="SMART" id="SM00471"/>
    </source>
</evidence>
<dbReference type="SUPFAM" id="SSF109604">
    <property type="entry name" value="HD-domain/PDEase-like"/>
    <property type="match status" value="1"/>
</dbReference>
<comment type="caution">
    <text evidence="2">The sequence shown here is derived from an EMBL/GenBank/DDBJ whole genome shotgun (WGS) entry which is preliminary data.</text>
</comment>
<dbReference type="InterPro" id="IPR003607">
    <property type="entry name" value="HD/PDEase_dom"/>
</dbReference>
<dbReference type="Gene3D" id="1.10.3210.10">
    <property type="entry name" value="Hypothetical protein af1432"/>
    <property type="match status" value="1"/>
</dbReference>
<dbReference type="AlphaFoldDB" id="A0A1G2HHV6"/>
<feature type="domain" description="HD/PDEase" evidence="1">
    <location>
        <begin position="29"/>
        <end position="141"/>
    </location>
</feature>
<organism evidence="2 3">
    <name type="scientific">Candidatus Spechtbacteria bacterium RIFCSPLOWO2_12_FULL_38_22</name>
    <dbReference type="NCBI Taxonomy" id="1802165"/>
    <lineage>
        <taxon>Bacteria</taxon>
        <taxon>Candidatus Spechtiibacteriota</taxon>
    </lineage>
</organism>
<protein>
    <recommendedName>
        <fullName evidence="1">HD/PDEase domain-containing protein</fullName>
    </recommendedName>
</protein>
<dbReference type="SMART" id="SM00471">
    <property type="entry name" value="HDc"/>
    <property type="match status" value="1"/>
</dbReference>
<evidence type="ECO:0000313" key="2">
    <source>
        <dbReference type="EMBL" id="OGZ62084.1"/>
    </source>
</evidence>
<reference evidence="2 3" key="1">
    <citation type="journal article" date="2016" name="Nat. Commun.">
        <title>Thousands of microbial genomes shed light on interconnected biogeochemical processes in an aquifer system.</title>
        <authorList>
            <person name="Anantharaman K."/>
            <person name="Brown C.T."/>
            <person name="Hug L.A."/>
            <person name="Sharon I."/>
            <person name="Castelle C.J."/>
            <person name="Probst A.J."/>
            <person name="Thomas B.C."/>
            <person name="Singh A."/>
            <person name="Wilkins M.J."/>
            <person name="Karaoz U."/>
            <person name="Brodie E.L."/>
            <person name="Williams K.H."/>
            <person name="Hubbard S.S."/>
            <person name="Banfield J.F."/>
        </authorList>
    </citation>
    <scope>NUCLEOTIDE SEQUENCE [LARGE SCALE GENOMIC DNA]</scope>
</reference>